<organism evidence="2 3">
    <name type="scientific">Mizuhopecten yessoensis</name>
    <name type="common">Japanese scallop</name>
    <name type="synonym">Patinopecten yessoensis</name>
    <dbReference type="NCBI Taxonomy" id="6573"/>
    <lineage>
        <taxon>Eukaryota</taxon>
        <taxon>Metazoa</taxon>
        <taxon>Spiralia</taxon>
        <taxon>Lophotrochozoa</taxon>
        <taxon>Mollusca</taxon>
        <taxon>Bivalvia</taxon>
        <taxon>Autobranchia</taxon>
        <taxon>Pteriomorphia</taxon>
        <taxon>Pectinida</taxon>
        <taxon>Pectinoidea</taxon>
        <taxon>Pectinidae</taxon>
        <taxon>Mizuhopecten</taxon>
    </lineage>
</organism>
<feature type="compositionally biased region" description="Basic and acidic residues" evidence="1">
    <location>
        <begin position="142"/>
        <end position="168"/>
    </location>
</feature>
<dbReference type="Gene3D" id="2.40.10.10">
    <property type="entry name" value="Trypsin-like serine proteases"/>
    <property type="match status" value="1"/>
</dbReference>
<dbReference type="PANTHER" id="PTHR14389">
    <property type="entry name" value="SI:CH1073-475A24.1"/>
    <property type="match status" value="1"/>
</dbReference>
<dbReference type="Pfam" id="PF13365">
    <property type="entry name" value="Trypsin_2"/>
    <property type="match status" value="1"/>
</dbReference>
<dbReference type="AlphaFoldDB" id="A0A210PZH8"/>
<dbReference type="InterPro" id="IPR009003">
    <property type="entry name" value="Peptidase_S1_PA"/>
</dbReference>
<dbReference type="OrthoDB" id="6161244at2759"/>
<accession>A0A210PZH8</accession>
<name>A0A210PZH8_MIZYE</name>
<proteinExistence type="predicted"/>
<protein>
    <recommendedName>
        <fullName evidence="4">Serine protease</fullName>
    </recommendedName>
</protein>
<dbReference type="EMBL" id="NEDP02005353">
    <property type="protein sequence ID" value="OWF41819.1"/>
    <property type="molecule type" value="Genomic_DNA"/>
</dbReference>
<sequence length="440" mass="50102">MEFYTISMADKTDSSEKVAQHHTNMVTKLGGLFATNSSQWHSIRSQFETLGHITTADMGHVKCMFDLCKCLKANGIIHYGRYKTLRDVLCTQHVEAGHIIDTYTKLINQENEGKGRENNDEPQPMFSGRNSADRKRKQGPSGDRDQGDESKPSNEKRIKVDEEDRRYQFRKQMDNTHDARIIDVWTRARHAVGRIRGSLSTGTGIRVGTKYILTAYHVAADITKQNKSDEVDWSKLDSEQVWIEFHFPKNSASHKFYFEPELIAGDQDLDFALLELKPASFEIPKPLAKFRKPDNSQLFALLGHPAKPNSEIMQFDSNIELFDLDADENSNRRGYMMKDDKENSGYEGIRDKRKVLFDCWVQHGASGSPGIVMRNDDEEPICTLMLVRGFPEQAFSENSDIPHDKMIEQGVTMEAIAKKIDSMGKSAKSLKIDIFGEHFP</sequence>
<evidence type="ECO:0000313" key="3">
    <source>
        <dbReference type="Proteomes" id="UP000242188"/>
    </source>
</evidence>
<dbReference type="PANTHER" id="PTHR14389:SF3">
    <property type="entry name" value="PROTEIN FAM111A-LIKE"/>
    <property type="match status" value="1"/>
</dbReference>
<feature type="region of interest" description="Disordered" evidence="1">
    <location>
        <begin position="112"/>
        <end position="168"/>
    </location>
</feature>
<reference evidence="2 3" key="1">
    <citation type="journal article" date="2017" name="Nat. Ecol. Evol.">
        <title>Scallop genome provides insights into evolution of bilaterian karyotype and development.</title>
        <authorList>
            <person name="Wang S."/>
            <person name="Zhang J."/>
            <person name="Jiao W."/>
            <person name="Li J."/>
            <person name="Xun X."/>
            <person name="Sun Y."/>
            <person name="Guo X."/>
            <person name="Huan P."/>
            <person name="Dong B."/>
            <person name="Zhang L."/>
            <person name="Hu X."/>
            <person name="Sun X."/>
            <person name="Wang J."/>
            <person name="Zhao C."/>
            <person name="Wang Y."/>
            <person name="Wang D."/>
            <person name="Huang X."/>
            <person name="Wang R."/>
            <person name="Lv J."/>
            <person name="Li Y."/>
            <person name="Zhang Z."/>
            <person name="Liu B."/>
            <person name="Lu W."/>
            <person name="Hui Y."/>
            <person name="Liang J."/>
            <person name="Zhou Z."/>
            <person name="Hou R."/>
            <person name="Li X."/>
            <person name="Liu Y."/>
            <person name="Li H."/>
            <person name="Ning X."/>
            <person name="Lin Y."/>
            <person name="Zhao L."/>
            <person name="Xing Q."/>
            <person name="Dou J."/>
            <person name="Li Y."/>
            <person name="Mao J."/>
            <person name="Guo H."/>
            <person name="Dou H."/>
            <person name="Li T."/>
            <person name="Mu C."/>
            <person name="Jiang W."/>
            <person name="Fu Q."/>
            <person name="Fu X."/>
            <person name="Miao Y."/>
            <person name="Liu J."/>
            <person name="Yu Q."/>
            <person name="Li R."/>
            <person name="Liao H."/>
            <person name="Li X."/>
            <person name="Kong Y."/>
            <person name="Jiang Z."/>
            <person name="Chourrout D."/>
            <person name="Li R."/>
            <person name="Bao Z."/>
        </authorList>
    </citation>
    <scope>NUCLEOTIDE SEQUENCE [LARGE SCALE GENOMIC DNA]</scope>
    <source>
        <strain evidence="2 3">PY_sf001</strain>
    </source>
</reference>
<dbReference type="SUPFAM" id="SSF50494">
    <property type="entry name" value="Trypsin-like serine proteases"/>
    <property type="match status" value="1"/>
</dbReference>
<gene>
    <name evidence="2" type="ORF">KP79_PYT02116</name>
</gene>
<evidence type="ECO:0008006" key="4">
    <source>
        <dbReference type="Google" id="ProtNLM"/>
    </source>
</evidence>
<evidence type="ECO:0000313" key="2">
    <source>
        <dbReference type="EMBL" id="OWF41819.1"/>
    </source>
</evidence>
<dbReference type="InterPro" id="IPR043504">
    <property type="entry name" value="Peptidase_S1_PA_chymotrypsin"/>
</dbReference>
<dbReference type="Proteomes" id="UP000242188">
    <property type="component" value="Unassembled WGS sequence"/>
</dbReference>
<comment type="caution">
    <text evidence="2">The sequence shown here is derived from an EMBL/GenBank/DDBJ whole genome shotgun (WGS) entry which is preliminary data.</text>
</comment>
<keyword evidence="3" id="KW-1185">Reference proteome</keyword>
<evidence type="ECO:0000256" key="1">
    <source>
        <dbReference type="SAM" id="MobiDB-lite"/>
    </source>
</evidence>